<dbReference type="STRING" id="57577.A0A2K3KJM6"/>
<reference evidence="1 2" key="2">
    <citation type="journal article" date="2017" name="Front. Plant Sci.">
        <title>Gene Classification and Mining of Molecular Markers Useful in Red Clover (Trifolium pratense) Breeding.</title>
        <authorList>
            <person name="Istvanek J."/>
            <person name="Dluhosova J."/>
            <person name="Dluhos P."/>
            <person name="Patkova L."/>
            <person name="Nedelnik J."/>
            <person name="Repkova J."/>
        </authorList>
    </citation>
    <scope>NUCLEOTIDE SEQUENCE [LARGE SCALE GENOMIC DNA]</scope>
    <source>
        <strain evidence="2">cv. Tatra</strain>
        <tissue evidence="1">Young leaves</tissue>
    </source>
</reference>
<sequence length="34" mass="3716">MQEGMEGNPVAGTMKNFSRVLALLSVPFTMSFPK</sequence>
<organism evidence="1 2">
    <name type="scientific">Trifolium pratense</name>
    <name type="common">Red clover</name>
    <dbReference type="NCBI Taxonomy" id="57577"/>
    <lineage>
        <taxon>Eukaryota</taxon>
        <taxon>Viridiplantae</taxon>
        <taxon>Streptophyta</taxon>
        <taxon>Embryophyta</taxon>
        <taxon>Tracheophyta</taxon>
        <taxon>Spermatophyta</taxon>
        <taxon>Magnoliopsida</taxon>
        <taxon>eudicotyledons</taxon>
        <taxon>Gunneridae</taxon>
        <taxon>Pentapetalae</taxon>
        <taxon>rosids</taxon>
        <taxon>fabids</taxon>
        <taxon>Fabales</taxon>
        <taxon>Fabaceae</taxon>
        <taxon>Papilionoideae</taxon>
        <taxon>50 kb inversion clade</taxon>
        <taxon>NPAAA clade</taxon>
        <taxon>Hologalegina</taxon>
        <taxon>IRL clade</taxon>
        <taxon>Trifolieae</taxon>
        <taxon>Trifolium</taxon>
    </lineage>
</organism>
<dbReference type="EMBL" id="ASHM01099188">
    <property type="protein sequence ID" value="PNX66498.1"/>
    <property type="molecule type" value="Genomic_DNA"/>
</dbReference>
<dbReference type="AlphaFoldDB" id="A0A2K3KJM6"/>
<reference evidence="1 2" key="1">
    <citation type="journal article" date="2014" name="Am. J. Bot.">
        <title>Genome assembly and annotation for red clover (Trifolium pratense; Fabaceae).</title>
        <authorList>
            <person name="Istvanek J."/>
            <person name="Jaros M."/>
            <person name="Krenek A."/>
            <person name="Repkova J."/>
        </authorList>
    </citation>
    <scope>NUCLEOTIDE SEQUENCE [LARGE SCALE GENOMIC DNA]</scope>
    <source>
        <strain evidence="2">cv. Tatra</strain>
        <tissue evidence="1">Young leaves</tissue>
    </source>
</reference>
<name>A0A2K3KJM6_TRIPR</name>
<accession>A0A2K3KJM6</accession>
<gene>
    <name evidence="1" type="ORF">L195_g055125</name>
</gene>
<protein>
    <submittedName>
        <fullName evidence="1">Mitochondrial inner membrane protein OXA1-like</fullName>
    </submittedName>
</protein>
<dbReference type="Proteomes" id="UP000236291">
    <property type="component" value="Unassembled WGS sequence"/>
</dbReference>
<evidence type="ECO:0000313" key="1">
    <source>
        <dbReference type="EMBL" id="PNX66498.1"/>
    </source>
</evidence>
<comment type="caution">
    <text evidence="1">The sequence shown here is derived from an EMBL/GenBank/DDBJ whole genome shotgun (WGS) entry which is preliminary data.</text>
</comment>
<feature type="non-terminal residue" evidence="1">
    <location>
        <position position="34"/>
    </location>
</feature>
<proteinExistence type="predicted"/>
<evidence type="ECO:0000313" key="2">
    <source>
        <dbReference type="Proteomes" id="UP000236291"/>
    </source>
</evidence>